<protein>
    <submittedName>
        <fullName evidence="3">Uncharacterized protein</fullName>
    </submittedName>
</protein>
<dbReference type="Proteomes" id="UP000717585">
    <property type="component" value="Unassembled WGS sequence"/>
</dbReference>
<reference evidence="3" key="1">
    <citation type="submission" date="2021-05" db="EMBL/GenBank/DDBJ databases">
        <title>A free-living protist that lacks canonical eukaryotic 1 DNA replication and segregation systems.</title>
        <authorList>
            <person name="Salas-Leiva D.E."/>
            <person name="Tromer E.C."/>
            <person name="Curtis B.A."/>
            <person name="Jerlstrom-Hultqvist J."/>
            <person name="Kolisko M."/>
            <person name="Yi Z."/>
            <person name="Salas-Leiva J.S."/>
            <person name="Gallot-Lavallee L."/>
            <person name="Kops G.J.P.L."/>
            <person name="Archibald J.M."/>
            <person name="Simpson A.G.B."/>
            <person name="Roger A.J."/>
        </authorList>
    </citation>
    <scope>NUCLEOTIDE SEQUENCE</scope>
    <source>
        <strain evidence="3">BICM</strain>
    </source>
</reference>
<accession>A0A8J6BA54</accession>
<dbReference type="AlphaFoldDB" id="A0A8J6BA54"/>
<feature type="region of interest" description="Disordered" evidence="2">
    <location>
        <begin position="182"/>
        <end position="215"/>
    </location>
</feature>
<sequence length="248" mass="27901">MPKKVRRSAKASKKEPNDFDVRFSINEAAPSYNALKDKNLSNYFCQKTVQRRLMQTGLITRDGRLVDQNKRGGKILIVEQELKAASDRKAREIAEREELERQRVVLEKRKMEMRKKARMVAELKQETATRRMNWAKKFGSPGALGSGKIVSSKPYLPSDLPPAPALDENDFYCNSGRDSEMSFSSSKFSEDHEMEEVNRELMELESGGAPSGPIDEAMDVQLAQLGSEIGALMNAYGEEPMPVADSYT</sequence>
<gene>
    <name evidence="3" type="ORF">J8273_1239</name>
</gene>
<keyword evidence="4" id="KW-1185">Reference proteome</keyword>
<comment type="caution">
    <text evidence="3">The sequence shown here is derived from an EMBL/GenBank/DDBJ whole genome shotgun (WGS) entry which is preliminary data.</text>
</comment>
<name>A0A8J6BA54_9EUKA</name>
<organism evidence="3 4">
    <name type="scientific">Carpediemonas membranifera</name>
    <dbReference type="NCBI Taxonomy" id="201153"/>
    <lineage>
        <taxon>Eukaryota</taxon>
        <taxon>Metamonada</taxon>
        <taxon>Carpediemonas-like organisms</taxon>
        <taxon>Carpediemonas</taxon>
    </lineage>
</organism>
<evidence type="ECO:0000256" key="1">
    <source>
        <dbReference type="SAM" id="Coils"/>
    </source>
</evidence>
<evidence type="ECO:0000313" key="3">
    <source>
        <dbReference type="EMBL" id="KAG9397324.1"/>
    </source>
</evidence>
<feature type="coiled-coil region" evidence="1">
    <location>
        <begin position="82"/>
        <end position="126"/>
    </location>
</feature>
<feature type="compositionally biased region" description="Basic and acidic residues" evidence="2">
    <location>
        <begin position="188"/>
        <end position="202"/>
    </location>
</feature>
<proteinExistence type="predicted"/>
<evidence type="ECO:0000313" key="4">
    <source>
        <dbReference type="Proteomes" id="UP000717585"/>
    </source>
</evidence>
<dbReference type="OrthoDB" id="120976at2759"/>
<evidence type="ECO:0000256" key="2">
    <source>
        <dbReference type="SAM" id="MobiDB-lite"/>
    </source>
</evidence>
<keyword evidence="1" id="KW-0175">Coiled coil</keyword>
<dbReference type="EMBL" id="JAHDYR010000003">
    <property type="protein sequence ID" value="KAG9397324.1"/>
    <property type="molecule type" value="Genomic_DNA"/>
</dbReference>